<keyword evidence="4" id="KW-0233">DNA recombination</keyword>
<dbReference type="PANTHER" id="PTHR30349">
    <property type="entry name" value="PHAGE INTEGRASE-RELATED"/>
    <property type="match status" value="1"/>
</dbReference>
<reference evidence="6 7" key="1">
    <citation type="journal article" date="2012" name="J. Bacteriol.">
        <title>Complete genome sequence of the broad-host-range strain Sinorhizobium fredii USDA257.</title>
        <authorList>
            <person name="Schuldes J."/>
            <person name="Rodriguez Orbegoso M."/>
            <person name="Schmeisser C."/>
            <person name="Krishnan H.B."/>
            <person name="Daniel R."/>
            <person name="Streit W.R."/>
        </authorList>
    </citation>
    <scope>NUCLEOTIDE SEQUENCE [LARGE SCALE GENOMIC DNA]</scope>
    <source>
        <strain evidence="6 7">USDA 257</strain>
    </source>
</reference>
<evidence type="ECO:0000313" key="7">
    <source>
        <dbReference type="Proteomes" id="UP000006180"/>
    </source>
</evidence>
<dbReference type="STRING" id="1185652.USDA257_c36100"/>
<dbReference type="PANTHER" id="PTHR30349:SF41">
    <property type="entry name" value="INTEGRASE_RECOMBINASE PROTEIN MJ0367-RELATED"/>
    <property type="match status" value="1"/>
</dbReference>
<dbReference type="GO" id="GO:0006310">
    <property type="term" value="P:DNA recombination"/>
    <property type="evidence" value="ECO:0007669"/>
    <property type="project" value="UniProtKB-KW"/>
</dbReference>
<keyword evidence="3" id="KW-0238">DNA-binding</keyword>
<dbReference type="EMBL" id="CP003563">
    <property type="protein sequence ID" value="AFL52167.1"/>
    <property type="molecule type" value="Genomic_DNA"/>
</dbReference>
<dbReference type="PATRIC" id="fig|1185652.3.peg.3745"/>
<keyword evidence="2" id="KW-0229">DNA integration</keyword>
<evidence type="ECO:0000259" key="5">
    <source>
        <dbReference type="PROSITE" id="PS51898"/>
    </source>
</evidence>
<comment type="similarity">
    <text evidence="1">Belongs to the 'phage' integrase family.</text>
</comment>
<dbReference type="GO" id="GO:0015074">
    <property type="term" value="P:DNA integration"/>
    <property type="evidence" value="ECO:0007669"/>
    <property type="project" value="UniProtKB-KW"/>
</dbReference>
<dbReference type="PROSITE" id="PS51898">
    <property type="entry name" value="TYR_RECOMBINASE"/>
    <property type="match status" value="1"/>
</dbReference>
<evidence type="ECO:0000256" key="1">
    <source>
        <dbReference type="ARBA" id="ARBA00008857"/>
    </source>
</evidence>
<organism evidence="6 7">
    <name type="scientific">Sinorhizobium fredii (strain USDA 257)</name>
    <dbReference type="NCBI Taxonomy" id="1185652"/>
    <lineage>
        <taxon>Bacteria</taxon>
        <taxon>Pseudomonadati</taxon>
        <taxon>Pseudomonadota</taxon>
        <taxon>Alphaproteobacteria</taxon>
        <taxon>Hyphomicrobiales</taxon>
        <taxon>Rhizobiaceae</taxon>
        <taxon>Sinorhizobium/Ensifer group</taxon>
        <taxon>Sinorhizobium</taxon>
    </lineage>
</organism>
<dbReference type="InterPro" id="IPR013762">
    <property type="entry name" value="Integrase-like_cat_sf"/>
</dbReference>
<dbReference type="InterPro" id="IPR011010">
    <property type="entry name" value="DNA_brk_join_enz"/>
</dbReference>
<evidence type="ECO:0000313" key="6">
    <source>
        <dbReference type="EMBL" id="AFL52167.1"/>
    </source>
</evidence>
<gene>
    <name evidence="6" type="ORF">USDA257_c36100</name>
</gene>
<accession>I3X8G1</accession>
<evidence type="ECO:0000256" key="3">
    <source>
        <dbReference type="ARBA" id="ARBA00023125"/>
    </source>
</evidence>
<evidence type="ECO:0000256" key="2">
    <source>
        <dbReference type="ARBA" id="ARBA00022908"/>
    </source>
</evidence>
<dbReference type="InterPro" id="IPR050090">
    <property type="entry name" value="Tyrosine_recombinase_XerCD"/>
</dbReference>
<dbReference type="Gene3D" id="1.10.443.10">
    <property type="entry name" value="Intergrase catalytic core"/>
    <property type="match status" value="1"/>
</dbReference>
<dbReference type="RefSeq" id="WP_014764305.1">
    <property type="nucleotide sequence ID" value="NC_018000.1"/>
</dbReference>
<dbReference type="SUPFAM" id="SSF56349">
    <property type="entry name" value="DNA breaking-rejoining enzymes"/>
    <property type="match status" value="1"/>
</dbReference>
<dbReference type="InterPro" id="IPR002104">
    <property type="entry name" value="Integrase_catalytic"/>
</dbReference>
<sequence length="386" mass="43906">MATHPDYPGASSRMHRGREVWRYRGKGRSAKEFGLPGQPGDECFEVAYQRATTETKTEVVEMPRGIVPKSFAHAQRLMLKQAWFTSLVESTRNEALRDQDEFMKAHVDDEHELRWKDVLVENARVRDLRRFLNNVDAKSKTKAKHLLTGVRKLVRVALDEEWVEIDPTHVLKYEAPQTDGFLWWPPEVREKFKAHFPLGTRARTAFVLAYGLGNRRSDVATVRWDQIVKREIKMADGSLVTVEGFHFRQMKNRSVNGGREVFLVITDDVREALDALDGPREGTILKNAYGRPYTIAGLGNRMQKWVKQAGIPEGYTLHGLRKALATDLAENGATESQMQHSLGHATPQEVRVYTRKMNEAAAATKALLDLEAARKKARQPKLVVVK</sequence>
<dbReference type="eggNOG" id="COG0582">
    <property type="taxonomic scope" value="Bacteria"/>
</dbReference>
<feature type="domain" description="Tyr recombinase" evidence="5">
    <location>
        <begin position="166"/>
        <end position="366"/>
    </location>
</feature>
<proteinExistence type="inferred from homology"/>
<dbReference type="HOGENOM" id="CLU_056713_2_0_5"/>
<dbReference type="AlphaFoldDB" id="I3X8G1"/>
<evidence type="ECO:0000256" key="4">
    <source>
        <dbReference type="ARBA" id="ARBA00023172"/>
    </source>
</evidence>
<dbReference type="KEGG" id="sfd:USDA257_c36100"/>
<protein>
    <submittedName>
        <fullName evidence="6">Integrase family protein</fullName>
    </submittedName>
</protein>
<dbReference type="Proteomes" id="UP000006180">
    <property type="component" value="Chromosome"/>
</dbReference>
<dbReference type="Pfam" id="PF00589">
    <property type="entry name" value="Phage_integrase"/>
    <property type="match status" value="1"/>
</dbReference>
<name>I3X8G1_SINF2</name>
<dbReference type="GO" id="GO:0003677">
    <property type="term" value="F:DNA binding"/>
    <property type="evidence" value="ECO:0007669"/>
    <property type="project" value="UniProtKB-KW"/>
</dbReference>